<accession>A0ABU7VIM9</accession>
<name>A0ABU7VIM9_9BACI</name>
<dbReference type="PANTHER" id="PTHR43245:SF58">
    <property type="entry name" value="BLL5923 PROTEIN"/>
    <property type="match status" value="1"/>
</dbReference>
<dbReference type="SUPFAM" id="SSF51735">
    <property type="entry name" value="NAD(P)-binding Rossmann-fold domains"/>
    <property type="match status" value="1"/>
</dbReference>
<evidence type="ECO:0000259" key="1">
    <source>
        <dbReference type="Pfam" id="PF01370"/>
    </source>
</evidence>
<dbReference type="Gene3D" id="3.40.50.720">
    <property type="entry name" value="NAD(P)-binding Rossmann-like Domain"/>
    <property type="match status" value="1"/>
</dbReference>
<dbReference type="InterPro" id="IPR001509">
    <property type="entry name" value="Epimerase_deHydtase"/>
</dbReference>
<sequence>MKKILITGKNSYVGNSFAEWTEQYPEQYEIDKISLRNDAWKEVDFSKYDVVLHVAGIAHRKETKENAKLYYQVNTDLAFKVAEKAKNDGVNYFVFLSSMSVYGMETGEITIDTIPNPKTNYGKSKLQAEEKIKMLEDSSFKLAVLRPPMIYGKNCKGNYPRLAKIAIKSPIFPKVDNKRSMIYVGNLSEFIRVLIDKEKTGLFFPQNSDYVNTSELVELISLEHDKKIILTKLFNPIIKILGGINVVNKVFGDLFYTNDLTNSHKVQVTRFIDLKKSIKLTEE</sequence>
<keyword evidence="3" id="KW-1185">Reference proteome</keyword>
<dbReference type="Proteomes" id="UP001356080">
    <property type="component" value="Unassembled WGS sequence"/>
</dbReference>
<dbReference type="InterPro" id="IPR050177">
    <property type="entry name" value="Lipid_A_modif_metabolic_enz"/>
</dbReference>
<feature type="domain" description="NAD-dependent epimerase/dehydratase" evidence="1">
    <location>
        <begin position="34"/>
        <end position="198"/>
    </location>
</feature>
<comment type="caution">
    <text evidence="2">The sequence shown here is derived from an EMBL/GenBank/DDBJ whole genome shotgun (WGS) entry which is preliminary data.</text>
</comment>
<proteinExistence type="predicted"/>
<organism evidence="2 3">
    <name type="scientific">Virgibacillus dokdonensis</name>
    <dbReference type="NCBI Taxonomy" id="302167"/>
    <lineage>
        <taxon>Bacteria</taxon>
        <taxon>Bacillati</taxon>
        <taxon>Bacillota</taxon>
        <taxon>Bacilli</taxon>
        <taxon>Bacillales</taxon>
        <taxon>Bacillaceae</taxon>
        <taxon>Virgibacillus</taxon>
    </lineage>
</organism>
<dbReference type="InterPro" id="IPR036291">
    <property type="entry name" value="NAD(P)-bd_dom_sf"/>
</dbReference>
<protein>
    <submittedName>
        <fullName evidence="2">NAD-dependent epimerase/dehydratase family protein</fullName>
    </submittedName>
</protein>
<dbReference type="PANTHER" id="PTHR43245">
    <property type="entry name" value="BIFUNCTIONAL POLYMYXIN RESISTANCE PROTEIN ARNA"/>
    <property type="match status" value="1"/>
</dbReference>
<dbReference type="EMBL" id="JAZHPM010000027">
    <property type="protein sequence ID" value="MEF2293189.1"/>
    <property type="molecule type" value="Genomic_DNA"/>
</dbReference>
<reference evidence="2 3" key="1">
    <citation type="submission" date="2024-01" db="EMBL/GenBank/DDBJ databases">
        <title>Survival strategy associated with biotechnological potential of Virgibacillus dokdonensis T4.6 isolated from salt-fermented shrimp paste.</title>
        <authorList>
            <person name="Doan T.V."/>
            <person name="Quach N.T."/>
            <person name="Phi Q.-T."/>
        </authorList>
    </citation>
    <scope>NUCLEOTIDE SEQUENCE [LARGE SCALE GENOMIC DNA]</scope>
    <source>
        <strain evidence="2 3">T4.6</strain>
    </source>
</reference>
<evidence type="ECO:0000313" key="2">
    <source>
        <dbReference type="EMBL" id="MEF2293189.1"/>
    </source>
</evidence>
<evidence type="ECO:0000313" key="3">
    <source>
        <dbReference type="Proteomes" id="UP001356080"/>
    </source>
</evidence>
<dbReference type="Pfam" id="PF01370">
    <property type="entry name" value="Epimerase"/>
    <property type="match status" value="1"/>
</dbReference>
<dbReference type="RefSeq" id="WP_331805728.1">
    <property type="nucleotide sequence ID" value="NZ_JAZHPM010000027.1"/>
</dbReference>
<gene>
    <name evidence="2" type="ORF">V2W34_14410</name>
</gene>